<name>A0ABV9SX69_9BACT</name>
<reference evidence="3" key="1">
    <citation type="journal article" date="2019" name="Int. J. Syst. Evol. Microbiol.">
        <title>The Global Catalogue of Microorganisms (GCM) 10K type strain sequencing project: providing services to taxonomists for standard genome sequencing and annotation.</title>
        <authorList>
            <consortium name="The Broad Institute Genomics Platform"/>
            <consortium name="The Broad Institute Genome Sequencing Center for Infectious Disease"/>
            <person name="Wu L."/>
            <person name="Ma J."/>
        </authorList>
    </citation>
    <scope>NUCLEOTIDE SEQUENCE [LARGE SCALE GENOMIC DNA]</scope>
    <source>
        <strain evidence="3">CGMCC 4.7466</strain>
    </source>
</reference>
<dbReference type="RefSeq" id="WP_377062074.1">
    <property type="nucleotide sequence ID" value="NZ_JBHSJJ010000002.1"/>
</dbReference>
<sequence>MKRLIVLIDFSDYSEVLIDLAFKWQGQYGFGLVFVHQVPGLIPALADNKSRHQILEYEKKQAGKKLEEILSKNHATQSTAQIEVTEKQLVQHLKSLLLPDDMLMVGLKGTGFLKKILIGSTVTDIIDQLNQITVAIPAKLNPHSIPKQLTVGLSYRYPLNYQAFLRLLEIFSYATKQVELVTVLTPSEDRWESEKYLKGLKIKLEEKVSVDIKMFEGTDTFGEIKKYIHQKENGMFVVQKGSRTMNDKLFRKFLINELVYDGALPLIVLPL</sequence>
<dbReference type="InterPro" id="IPR006016">
    <property type="entry name" value="UspA"/>
</dbReference>
<evidence type="ECO:0000313" key="2">
    <source>
        <dbReference type="EMBL" id="MFC4871006.1"/>
    </source>
</evidence>
<evidence type="ECO:0000259" key="1">
    <source>
        <dbReference type="Pfam" id="PF00582"/>
    </source>
</evidence>
<dbReference type="SUPFAM" id="SSF52402">
    <property type="entry name" value="Adenine nucleotide alpha hydrolases-like"/>
    <property type="match status" value="1"/>
</dbReference>
<evidence type="ECO:0000313" key="3">
    <source>
        <dbReference type="Proteomes" id="UP001595818"/>
    </source>
</evidence>
<keyword evidence="3" id="KW-1185">Reference proteome</keyword>
<organism evidence="2 3">
    <name type="scientific">Negadavirga shengliensis</name>
    <dbReference type="NCBI Taxonomy" id="1389218"/>
    <lineage>
        <taxon>Bacteria</taxon>
        <taxon>Pseudomonadati</taxon>
        <taxon>Bacteroidota</taxon>
        <taxon>Cytophagia</taxon>
        <taxon>Cytophagales</taxon>
        <taxon>Cyclobacteriaceae</taxon>
        <taxon>Negadavirga</taxon>
    </lineage>
</organism>
<dbReference type="Proteomes" id="UP001595818">
    <property type="component" value="Unassembled WGS sequence"/>
</dbReference>
<accession>A0ABV9SX69</accession>
<protein>
    <submittedName>
        <fullName evidence="2">Universal stress protein</fullName>
    </submittedName>
</protein>
<feature type="domain" description="UspA" evidence="1">
    <location>
        <begin position="1"/>
        <end position="128"/>
    </location>
</feature>
<proteinExistence type="predicted"/>
<dbReference type="EMBL" id="JBHSJJ010000002">
    <property type="protein sequence ID" value="MFC4871006.1"/>
    <property type="molecule type" value="Genomic_DNA"/>
</dbReference>
<gene>
    <name evidence="2" type="ORF">ACFPFU_04855</name>
</gene>
<dbReference type="Pfam" id="PF00582">
    <property type="entry name" value="Usp"/>
    <property type="match status" value="1"/>
</dbReference>
<dbReference type="Gene3D" id="3.40.50.12370">
    <property type="match status" value="1"/>
</dbReference>
<comment type="caution">
    <text evidence="2">The sequence shown here is derived from an EMBL/GenBank/DDBJ whole genome shotgun (WGS) entry which is preliminary data.</text>
</comment>